<evidence type="ECO:0000256" key="4">
    <source>
        <dbReference type="ARBA" id="ARBA00023125"/>
    </source>
</evidence>
<keyword evidence="6" id="KW-0539">Nucleus</keyword>
<dbReference type="InterPro" id="IPR046347">
    <property type="entry name" value="bZIP_sf"/>
</dbReference>
<keyword evidence="9" id="KW-0472">Membrane</keyword>
<feature type="coiled-coil region" evidence="7">
    <location>
        <begin position="304"/>
        <end position="352"/>
    </location>
</feature>
<dbReference type="Pfam" id="PF00170">
    <property type="entry name" value="bZIP_1"/>
    <property type="match status" value="1"/>
</dbReference>
<reference evidence="12" key="1">
    <citation type="submission" date="2025-08" db="UniProtKB">
        <authorList>
            <consortium name="RefSeq"/>
        </authorList>
    </citation>
    <scope>IDENTIFICATION</scope>
</reference>
<evidence type="ECO:0000313" key="12">
    <source>
        <dbReference type="RefSeq" id="XP_014665249.1"/>
    </source>
</evidence>
<comment type="similarity">
    <text evidence="2">Belongs to the bZIP family. ATF subfamily.</text>
</comment>
<dbReference type="PANTHER" id="PTHR46164">
    <property type="entry name" value="ATF6, ISOFORM C"/>
    <property type="match status" value="1"/>
</dbReference>
<dbReference type="RefSeq" id="XP_014665249.1">
    <property type="nucleotide sequence ID" value="XM_014809763.1"/>
</dbReference>
<dbReference type="PROSITE" id="PS50217">
    <property type="entry name" value="BZIP"/>
    <property type="match status" value="1"/>
</dbReference>
<feature type="region of interest" description="Disordered" evidence="8">
    <location>
        <begin position="90"/>
        <end position="112"/>
    </location>
</feature>
<feature type="compositionally biased region" description="Low complexity" evidence="8">
    <location>
        <begin position="94"/>
        <end position="112"/>
    </location>
</feature>
<keyword evidence="11" id="KW-1185">Reference proteome</keyword>
<evidence type="ECO:0000313" key="11">
    <source>
        <dbReference type="Proteomes" id="UP000695022"/>
    </source>
</evidence>
<dbReference type="Proteomes" id="UP000695022">
    <property type="component" value="Unplaced"/>
</dbReference>
<dbReference type="SUPFAM" id="SSF57959">
    <property type="entry name" value="Leucine zipper domain"/>
    <property type="match status" value="1"/>
</dbReference>
<keyword evidence="3" id="KW-0805">Transcription regulation</keyword>
<dbReference type="Gene3D" id="1.20.5.170">
    <property type="match status" value="1"/>
</dbReference>
<keyword evidence="9" id="KW-0812">Transmembrane</keyword>
<organism evidence="11 12">
    <name type="scientific">Priapulus caudatus</name>
    <name type="common">Priapulid worm</name>
    <dbReference type="NCBI Taxonomy" id="37621"/>
    <lineage>
        <taxon>Eukaryota</taxon>
        <taxon>Metazoa</taxon>
        <taxon>Ecdysozoa</taxon>
        <taxon>Scalidophora</taxon>
        <taxon>Priapulida</taxon>
        <taxon>Priapulimorpha</taxon>
        <taxon>Priapulimorphida</taxon>
        <taxon>Priapulidae</taxon>
        <taxon>Priapulus</taxon>
    </lineage>
</organism>
<dbReference type="PANTHER" id="PTHR46164:SF3">
    <property type="entry name" value="ATF6, ISOFORM C"/>
    <property type="match status" value="1"/>
</dbReference>
<keyword evidence="9" id="KW-1133">Transmembrane helix</keyword>
<dbReference type="InterPro" id="IPR051882">
    <property type="entry name" value="ATF_bZIP_TF"/>
</dbReference>
<evidence type="ECO:0000256" key="9">
    <source>
        <dbReference type="SAM" id="Phobius"/>
    </source>
</evidence>
<evidence type="ECO:0000256" key="5">
    <source>
        <dbReference type="ARBA" id="ARBA00023163"/>
    </source>
</evidence>
<keyword evidence="7" id="KW-0175">Coiled coil</keyword>
<gene>
    <name evidence="12" type="primary">LOC106807439</name>
</gene>
<protein>
    <submittedName>
        <fullName evidence="12">Cyclic AMP-dependent transcription factor ATF-6 alpha-like isoform X1</fullName>
    </submittedName>
</protein>
<dbReference type="GeneID" id="106807439"/>
<evidence type="ECO:0000256" key="1">
    <source>
        <dbReference type="ARBA" id="ARBA00004167"/>
    </source>
</evidence>
<dbReference type="InterPro" id="IPR004827">
    <property type="entry name" value="bZIP"/>
</dbReference>
<keyword evidence="4" id="KW-0238">DNA-binding</keyword>
<evidence type="ECO:0000256" key="3">
    <source>
        <dbReference type="ARBA" id="ARBA00023015"/>
    </source>
</evidence>
<evidence type="ECO:0000256" key="2">
    <source>
        <dbReference type="ARBA" id="ARBA00009050"/>
    </source>
</evidence>
<evidence type="ECO:0000256" key="7">
    <source>
        <dbReference type="SAM" id="Coils"/>
    </source>
</evidence>
<evidence type="ECO:0000256" key="6">
    <source>
        <dbReference type="ARBA" id="ARBA00023242"/>
    </source>
</evidence>
<accession>A0ABM1DZ78</accession>
<feature type="domain" description="BZIP" evidence="10">
    <location>
        <begin position="286"/>
        <end position="349"/>
    </location>
</feature>
<sequence length="407" mass="44260">MACDILSDSDKTFLADNLLSSEDFDQIDFDHYDIESSMQSDHDLLSSICETLELPKIEDHNFESFSHENDFGCDLFDSLASVDVDIKTEPLSPPSSLSSNGHDSDSSSCDSCLLQPQTKRQRVDVKQVRVGANPLTGPINPSSILNGPACTAVTIPTIKTGTTTCAVHRLDLQNGQNSANALHTKSVLPIQPKQEISSRVLHKSTEASAITSPGATGNPLVLTPEEFSKLTASGVLTLKPQPVAPSLQTNTQMIAIPVGSVNASLPSTLSIQHQTSVTEGDPNDRVLKRHQRMIKNRESACLSRKKKKDYMSNIEENLKKCKAENAQLRTVNQQLKLSVDSLKTENQILRKAASFTVTKKSATYFLVVVFMFAVNIAPYGSVLFSGKAAERSLTLCRPPSRNSASTL</sequence>
<evidence type="ECO:0000256" key="8">
    <source>
        <dbReference type="SAM" id="MobiDB-lite"/>
    </source>
</evidence>
<name>A0ABM1DZ78_PRICU</name>
<dbReference type="SMART" id="SM00338">
    <property type="entry name" value="BRLZ"/>
    <property type="match status" value="1"/>
</dbReference>
<proteinExistence type="inferred from homology"/>
<feature type="transmembrane region" description="Helical" evidence="9">
    <location>
        <begin position="364"/>
        <end position="384"/>
    </location>
</feature>
<comment type="subcellular location">
    <subcellularLocation>
        <location evidence="1">Membrane</location>
        <topology evidence="1">Single-pass membrane protein</topology>
    </subcellularLocation>
</comment>
<keyword evidence="5" id="KW-0804">Transcription</keyword>
<evidence type="ECO:0000259" key="10">
    <source>
        <dbReference type="PROSITE" id="PS50217"/>
    </source>
</evidence>